<name>A0A0L6UPD7_9BASI</name>
<dbReference type="OrthoDB" id="3264316at2759"/>
<feature type="transmembrane region" description="Helical" evidence="1">
    <location>
        <begin position="6"/>
        <end position="25"/>
    </location>
</feature>
<evidence type="ECO:0000259" key="2">
    <source>
        <dbReference type="Pfam" id="PF05699"/>
    </source>
</evidence>
<gene>
    <name evidence="3" type="ORF">VP01_444g5</name>
</gene>
<reference evidence="3 4" key="1">
    <citation type="submission" date="2015-08" db="EMBL/GenBank/DDBJ databases">
        <title>Next Generation Sequencing and Analysis of the Genome of Puccinia sorghi L Schw, the Causal Agent of Maize Common Rust.</title>
        <authorList>
            <person name="Rochi L."/>
            <person name="Burguener G."/>
            <person name="Darino M."/>
            <person name="Turjanski A."/>
            <person name="Kreff E."/>
            <person name="Dieguez M.J."/>
            <person name="Sacco F."/>
        </authorList>
    </citation>
    <scope>NUCLEOTIDE SEQUENCE [LARGE SCALE GENOMIC DNA]</scope>
    <source>
        <strain evidence="3 4">RO10H11247</strain>
    </source>
</reference>
<evidence type="ECO:0000313" key="4">
    <source>
        <dbReference type="Proteomes" id="UP000037035"/>
    </source>
</evidence>
<dbReference type="Proteomes" id="UP000037035">
    <property type="component" value="Unassembled WGS sequence"/>
</dbReference>
<sequence>MYCACLVSSYLVAVEKVFFSVLIWWKDHSKTFHVLLALDKDYIVSSSSSCAAEQRFSSAADVCSSCCVILKTQTIERCESFRRLKNFSSITLISLKKLLKNSSVFIFHLSSFTFFTLLKKMFNIYILFINFLLLILFFSSINHKTILLQYHYLVILLLAEVKPTFSVGEAEATLKVSVADTQATLQKYLYE</sequence>
<dbReference type="AlphaFoldDB" id="A0A0L6UPD7"/>
<organism evidence="3 4">
    <name type="scientific">Puccinia sorghi</name>
    <dbReference type="NCBI Taxonomy" id="27349"/>
    <lineage>
        <taxon>Eukaryota</taxon>
        <taxon>Fungi</taxon>
        <taxon>Dikarya</taxon>
        <taxon>Basidiomycota</taxon>
        <taxon>Pucciniomycotina</taxon>
        <taxon>Pucciniomycetes</taxon>
        <taxon>Pucciniales</taxon>
        <taxon>Pucciniaceae</taxon>
        <taxon>Puccinia</taxon>
    </lineage>
</organism>
<keyword evidence="1" id="KW-1133">Transmembrane helix</keyword>
<evidence type="ECO:0000256" key="1">
    <source>
        <dbReference type="SAM" id="Phobius"/>
    </source>
</evidence>
<dbReference type="VEuPathDB" id="FungiDB:VP01_444g5"/>
<proteinExistence type="predicted"/>
<dbReference type="EMBL" id="LAVV01009557">
    <property type="protein sequence ID" value="KNZ50388.1"/>
    <property type="molecule type" value="Genomic_DNA"/>
</dbReference>
<dbReference type="Pfam" id="PF05699">
    <property type="entry name" value="Dimer_Tnp_hAT"/>
    <property type="match status" value="1"/>
</dbReference>
<dbReference type="GO" id="GO:0046983">
    <property type="term" value="F:protein dimerization activity"/>
    <property type="evidence" value="ECO:0007669"/>
    <property type="project" value="InterPro"/>
</dbReference>
<dbReference type="InterPro" id="IPR008906">
    <property type="entry name" value="HATC_C_dom"/>
</dbReference>
<comment type="caution">
    <text evidence="3">The sequence shown here is derived from an EMBL/GenBank/DDBJ whole genome shotgun (WGS) entry which is preliminary data.</text>
</comment>
<accession>A0A0L6UPD7</accession>
<feature type="domain" description="HAT C-terminal dimerisation" evidence="2">
    <location>
        <begin position="17"/>
        <end position="65"/>
    </location>
</feature>
<feature type="transmembrane region" description="Helical" evidence="1">
    <location>
        <begin position="124"/>
        <end position="141"/>
    </location>
</feature>
<keyword evidence="4" id="KW-1185">Reference proteome</keyword>
<protein>
    <recommendedName>
        <fullName evidence="2">HAT C-terminal dimerisation domain-containing protein</fullName>
    </recommendedName>
</protein>
<evidence type="ECO:0000313" key="3">
    <source>
        <dbReference type="EMBL" id="KNZ50388.1"/>
    </source>
</evidence>
<keyword evidence="1" id="KW-0812">Transmembrane</keyword>
<keyword evidence="1" id="KW-0472">Membrane</keyword>